<dbReference type="Pfam" id="PF05043">
    <property type="entry name" value="Mga"/>
    <property type="match status" value="1"/>
</dbReference>
<dbReference type="RefSeq" id="WP_249024150.1">
    <property type="nucleotide sequence ID" value="NZ_JBHLVQ010000029.1"/>
</dbReference>
<dbReference type="EMBL" id="JXKG01000006">
    <property type="protein sequence ID" value="OJG15570.1"/>
    <property type="molecule type" value="Genomic_DNA"/>
</dbReference>
<gene>
    <name evidence="2" type="ORF">RU96_GL002119</name>
</gene>
<proteinExistence type="predicted"/>
<organism evidence="2 3">
    <name type="scientific">Enterococcus canintestini</name>
    <dbReference type="NCBI Taxonomy" id="317010"/>
    <lineage>
        <taxon>Bacteria</taxon>
        <taxon>Bacillati</taxon>
        <taxon>Bacillota</taxon>
        <taxon>Bacilli</taxon>
        <taxon>Lactobacillales</taxon>
        <taxon>Enterococcaceae</taxon>
        <taxon>Enterococcus</taxon>
    </lineage>
</organism>
<evidence type="ECO:0000313" key="2">
    <source>
        <dbReference type="EMBL" id="OJG15570.1"/>
    </source>
</evidence>
<dbReference type="Gene3D" id="1.10.10.10">
    <property type="entry name" value="Winged helix-like DNA-binding domain superfamily/Winged helix DNA-binding domain"/>
    <property type="match status" value="1"/>
</dbReference>
<evidence type="ECO:0000259" key="1">
    <source>
        <dbReference type="Pfam" id="PF05043"/>
    </source>
</evidence>
<feature type="domain" description="Mga helix-turn-helix" evidence="1">
    <location>
        <begin position="84"/>
        <end position="159"/>
    </location>
</feature>
<sequence length="514" mass="60517">MVINELFSIVLDKISNEKKDLLHHINQQQGSHFSINQLSIELKLTYKKTYQLVLEIEQDFIALGWKPLILEKGIIIWKSDHSKMDEYHRFLVRHSIGYQILLTILLSPEKTLIEFCQEQFISRSTLLRRIRPLARYLKGYGVALNVSQMSIEGKDEEVVQAVFFNLLGLGTFGIDFLNGNVDIEEEQIVLKKLAHDGATALNKWVGISCLLIARLRLTNQYPLPKPACPPPLFEDKAKILQDYFSQFTSNPTEIENTVHSVYFKLFTNYYLFEDDWRLEKITHLFNDFLKRGMPTAYMCQAFMTKLQEDFFSYALTPKELTVLQYNIFIIFYLLESPSLLTLMRLQTLLPTSIQQQKKYRELITFCQVFVADYDQYLKSTTLYYEQITDLPHFLAELVYSYLEKKSYQSRLKVALQPLPNHYMMTSLCNFLDQIRFVDYEIYEEDNLYDFYIGITKDHFEIEKDVYLLTFNHPEYQGELFQQLLTALQQKTNSTSYFSPFIPENLSESPLLQKK</sequence>
<dbReference type="AlphaFoldDB" id="A0A1L8R735"/>
<dbReference type="STRING" id="317010.RU96_GL002119"/>
<evidence type="ECO:0000313" key="3">
    <source>
        <dbReference type="Proteomes" id="UP000182835"/>
    </source>
</evidence>
<reference evidence="2 3" key="1">
    <citation type="submission" date="2014-12" db="EMBL/GenBank/DDBJ databases">
        <title>Draft genome sequences of 29 type strains of Enterococci.</title>
        <authorList>
            <person name="Zhong Z."/>
            <person name="Sun Z."/>
            <person name="Liu W."/>
            <person name="Zhang W."/>
            <person name="Zhang H."/>
        </authorList>
    </citation>
    <scope>NUCLEOTIDE SEQUENCE [LARGE SCALE GENOMIC DNA]</scope>
    <source>
        <strain evidence="2 3">DSM 21207</strain>
    </source>
</reference>
<dbReference type="Proteomes" id="UP000182835">
    <property type="component" value="Unassembled WGS sequence"/>
</dbReference>
<accession>A0A1L8R735</accession>
<comment type="caution">
    <text evidence="2">The sequence shown here is derived from an EMBL/GenBank/DDBJ whole genome shotgun (WGS) entry which is preliminary data.</text>
</comment>
<protein>
    <recommendedName>
        <fullName evidence="1">Mga helix-turn-helix domain-containing protein</fullName>
    </recommendedName>
</protein>
<name>A0A1L8R735_9ENTE</name>
<dbReference type="InterPro" id="IPR007737">
    <property type="entry name" value="Mga_HTH"/>
</dbReference>
<dbReference type="InterPro" id="IPR036388">
    <property type="entry name" value="WH-like_DNA-bd_sf"/>
</dbReference>